<organism evidence="13 14">
    <name type="scientific">Mycoplasmopsis gallinarum</name>
    <dbReference type="NCBI Taxonomy" id="29557"/>
    <lineage>
        <taxon>Bacteria</taxon>
        <taxon>Bacillati</taxon>
        <taxon>Mycoplasmatota</taxon>
        <taxon>Mycoplasmoidales</taxon>
        <taxon>Metamycoplasmataceae</taxon>
        <taxon>Mycoplasmopsis</taxon>
    </lineage>
</organism>
<evidence type="ECO:0000256" key="11">
    <source>
        <dbReference type="ARBA" id="ARBA00048366"/>
    </source>
</evidence>
<dbReference type="GO" id="GO:0000049">
    <property type="term" value="F:tRNA binding"/>
    <property type="evidence" value="ECO:0007669"/>
    <property type="project" value="TreeGrafter"/>
</dbReference>
<evidence type="ECO:0000313" key="14">
    <source>
        <dbReference type="Proteomes" id="UP000076983"/>
    </source>
</evidence>
<dbReference type="Gene3D" id="3.90.870.10">
    <property type="entry name" value="DHBP synthase"/>
    <property type="match status" value="1"/>
</dbReference>
<dbReference type="GO" id="GO:0008033">
    <property type="term" value="P:tRNA processing"/>
    <property type="evidence" value="ECO:0007669"/>
    <property type="project" value="UniProtKB-KW"/>
</dbReference>
<comment type="catalytic activity">
    <reaction evidence="11">
        <text>L-threonine + hydrogencarbonate + ATP = L-threonylcarbamoyladenylate + diphosphate + H2O</text>
        <dbReference type="Rhea" id="RHEA:36407"/>
        <dbReference type="ChEBI" id="CHEBI:15377"/>
        <dbReference type="ChEBI" id="CHEBI:17544"/>
        <dbReference type="ChEBI" id="CHEBI:30616"/>
        <dbReference type="ChEBI" id="CHEBI:33019"/>
        <dbReference type="ChEBI" id="CHEBI:57926"/>
        <dbReference type="ChEBI" id="CHEBI:73682"/>
        <dbReference type="EC" id="2.7.7.87"/>
    </reaction>
</comment>
<name>A0A168RD99_9BACT</name>
<dbReference type="OrthoDB" id="397661at2"/>
<dbReference type="GO" id="GO:0003725">
    <property type="term" value="F:double-stranded RNA binding"/>
    <property type="evidence" value="ECO:0007669"/>
    <property type="project" value="InterPro"/>
</dbReference>
<evidence type="ECO:0000256" key="8">
    <source>
        <dbReference type="ARBA" id="ARBA00022741"/>
    </source>
</evidence>
<dbReference type="GO" id="GO:0061710">
    <property type="term" value="F:L-threonylcarbamoyladenylate synthase"/>
    <property type="evidence" value="ECO:0007669"/>
    <property type="project" value="UniProtKB-EC"/>
</dbReference>
<dbReference type="STRING" id="29557.MGALLINA_04330"/>
<evidence type="ECO:0000256" key="3">
    <source>
        <dbReference type="ARBA" id="ARBA00012584"/>
    </source>
</evidence>
<comment type="subcellular location">
    <subcellularLocation>
        <location evidence="1">Cytoplasm</location>
    </subcellularLocation>
</comment>
<evidence type="ECO:0000256" key="1">
    <source>
        <dbReference type="ARBA" id="ARBA00004496"/>
    </source>
</evidence>
<dbReference type="RefSeq" id="WP_063626214.1">
    <property type="nucleotide sequence ID" value="NZ_LVLH01000035.1"/>
</dbReference>
<keyword evidence="8" id="KW-0547">Nucleotide-binding</keyword>
<dbReference type="InterPro" id="IPR050156">
    <property type="entry name" value="TC-AMP_synthase_SUA5"/>
</dbReference>
<keyword evidence="7" id="KW-0548">Nucleotidyltransferase</keyword>
<feature type="domain" description="YrdC-like" evidence="12">
    <location>
        <begin position="1"/>
        <end position="151"/>
    </location>
</feature>
<dbReference type="EC" id="2.7.7.87" evidence="3"/>
<evidence type="ECO:0000313" key="13">
    <source>
        <dbReference type="EMBL" id="OAB48862.1"/>
    </source>
</evidence>
<dbReference type="Proteomes" id="UP000076983">
    <property type="component" value="Unassembled WGS sequence"/>
</dbReference>
<keyword evidence="9" id="KW-0067">ATP-binding</keyword>
<dbReference type="PROSITE" id="PS51163">
    <property type="entry name" value="YRDC"/>
    <property type="match status" value="1"/>
</dbReference>
<dbReference type="SUPFAM" id="SSF55821">
    <property type="entry name" value="YrdC/RibB"/>
    <property type="match status" value="1"/>
</dbReference>
<dbReference type="PATRIC" id="fig|29557.3.peg.425"/>
<dbReference type="InterPro" id="IPR017945">
    <property type="entry name" value="DHBP_synth_RibB-like_a/b_dom"/>
</dbReference>
<keyword evidence="14" id="KW-1185">Reference proteome</keyword>
<comment type="caution">
    <text evidence="13">The sequence shown here is derived from an EMBL/GenBank/DDBJ whole genome shotgun (WGS) entry which is preliminary data.</text>
</comment>
<evidence type="ECO:0000256" key="6">
    <source>
        <dbReference type="ARBA" id="ARBA00022694"/>
    </source>
</evidence>
<dbReference type="GO" id="GO:0005524">
    <property type="term" value="F:ATP binding"/>
    <property type="evidence" value="ECO:0007669"/>
    <property type="project" value="UniProtKB-KW"/>
</dbReference>
<dbReference type="GO" id="GO:0005737">
    <property type="term" value="C:cytoplasm"/>
    <property type="evidence" value="ECO:0007669"/>
    <property type="project" value="UniProtKB-SubCell"/>
</dbReference>
<evidence type="ECO:0000256" key="10">
    <source>
        <dbReference type="ARBA" id="ARBA00029774"/>
    </source>
</evidence>
<reference evidence="13 14" key="1">
    <citation type="submission" date="2016-03" db="EMBL/GenBank/DDBJ databases">
        <title>Genome sequence of Mycoplasma gallinarum strain Mgn_IPT.</title>
        <authorList>
            <person name="Yacoub E."/>
            <person name="Sirand-Pugnet P."/>
            <person name="Barre A."/>
            <person name="Maurier F."/>
            <person name="Blanchard A."/>
            <person name="Ben Abdelmoumen B.M."/>
        </authorList>
    </citation>
    <scope>NUCLEOTIDE SEQUENCE [LARGE SCALE GENOMIC DNA]</scope>
    <source>
        <strain evidence="13 14">Mgn_IPT</strain>
    </source>
</reference>
<proteinExistence type="inferred from homology"/>
<dbReference type="Pfam" id="PF01300">
    <property type="entry name" value="Sua5_yciO_yrdC"/>
    <property type="match status" value="1"/>
</dbReference>
<dbReference type="AlphaFoldDB" id="A0A168RD99"/>
<evidence type="ECO:0000256" key="4">
    <source>
        <dbReference type="ARBA" id="ARBA00022490"/>
    </source>
</evidence>
<dbReference type="InterPro" id="IPR006070">
    <property type="entry name" value="Sua5-like_dom"/>
</dbReference>
<gene>
    <name evidence="13" type="ORF">MGALLINA_04330</name>
</gene>
<keyword evidence="4" id="KW-0963">Cytoplasm</keyword>
<sequence>MNDIFICSTDTVTGIGGPINQNTLDKIYELKQRPKNKKIMIVVGSIEQARNFKEWNYEADRFAQKYWPGAYSIVINNQGFRMPNNKMLCDFLLKNGPMYLTSANISGQNPIKLSEASKVFPEVKNIYDFGESTQSNEASKIYNLDIKEWIR</sequence>
<evidence type="ECO:0000256" key="7">
    <source>
        <dbReference type="ARBA" id="ARBA00022695"/>
    </source>
</evidence>
<evidence type="ECO:0000256" key="2">
    <source>
        <dbReference type="ARBA" id="ARBA00007663"/>
    </source>
</evidence>
<keyword evidence="5" id="KW-0808">Transferase</keyword>
<evidence type="ECO:0000256" key="9">
    <source>
        <dbReference type="ARBA" id="ARBA00022840"/>
    </source>
</evidence>
<keyword evidence="6" id="KW-0819">tRNA processing</keyword>
<evidence type="ECO:0000259" key="12">
    <source>
        <dbReference type="PROSITE" id="PS51163"/>
    </source>
</evidence>
<accession>A0A168RD99</accession>
<dbReference type="GO" id="GO:0006450">
    <property type="term" value="P:regulation of translational fidelity"/>
    <property type="evidence" value="ECO:0007669"/>
    <property type="project" value="TreeGrafter"/>
</dbReference>
<evidence type="ECO:0000256" key="5">
    <source>
        <dbReference type="ARBA" id="ARBA00022679"/>
    </source>
</evidence>
<comment type="similarity">
    <text evidence="2">Belongs to the SUA5 family.</text>
</comment>
<dbReference type="EMBL" id="LVLH01000035">
    <property type="protein sequence ID" value="OAB48862.1"/>
    <property type="molecule type" value="Genomic_DNA"/>
</dbReference>
<protein>
    <recommendedName>
        <fullName evidence="10">L-threonylcarbamoyladenylate synthase</fullName>
        <ecNumber evidence="3">2.7.7.87</ecNumber>
    </recommendedName>
    <alternativeName>
        <fullName evidence="10">L-threonylcarbamoyladenylate synthase</fullName>
    </alternativeName>
</protein>
<dbReference type="PANTHER" id="PTHR17490">
    <property type="entry name" value="SUA5"/>
    <property type="match status" value="1"/>
</dbReference>
<dbReference type="PANTHER" id="PTHR17490:SF16">
    <property type="entry name" value="THREONYLCARBAMOYL-AMP SYNTHASE"/>
    <property type="match status" value="1"/>
</dbReference>